<name>A0A9D7SBD1_9BACT</name>
<evidence type="ECO:0008006" key="3">
    <source>
        <dbReference type="Google" id="ProtNLM"/>
    </source>
</evidence>
<evidence type="ECO:0000313" key="2">
    <source>
        <dbReference type="Proteomes" id="UP000808349"/>
    </source>
</evidence>
<evidence type="ECO:0000313" key="1">
    <source>
        <dbReference type="EMBL" id="MBK9719520.1"/>
    </source>
</evidence>
<sequence>MKRYSHLIFTIVLFSCNELSCDAKKGKREPIIDSIEGEHSWFSKTKIDTMYFLNTFISDKRDTIEFPPKQLEREVDISLDVTGSVFQKTIKFNDTIISLAEYNVIKLCKFFEENNILKAGDDIILRLFGSHPNGKNIQLDKSLKLSVSKIKIDLEVKRFSRKYMDMKLIVHAINKDSEINDIILKIKKWSIENVLENKTSNEKYTTSPFLEYIHNIHSGYKENKGNINKERLYIFVTDGHFYVDDFEFKPSNYQTYTITALKETIKNLKIFPTFDSTDNASIVFIGLNSEGNNSYFIAQKVMLSWFLSPLQNVQFYSCENLN</sequence>
<accession>A0A9D7SBD1</accession>
<dbReference type="AlphaFoldDB" id="A0A9D7SBD1"/>
<dbReference type="EMBL" id="JADKFW010000021">
    <property type="protein sequence ID" value="MBK9719520.1"/>
    <property type="molecule type" value="Genomic_DNA"/>
</dbReference>
<comment type="caution">
    <text evidence="1">The sequence shown here is derived from an EMBL/GenBank/DDBJ whole genome shotgun (WGS) entry which is preliminary data.</text>
</comment>
<reference evidence="1 2" key="1">
    <citation type="submission" date="2020-10" db="EMBL/GenBank/DDBJ databases">
        <title>Connecting structure to function with the recovery of over 1000 high-quality activated sludge metagenome-assembled genomes encoding full-length rRNA genes using long-read sequencing.</title>
        <authorList>
            <person name="Singleton C.M."/>
            <person name="Petriglieri F."/>
            <person name="Kristensen J.M."/>
            <person name="Kirkegaard R.H."/>
            <person name="Michaelsen T.Y."/>
            <person name="Andersen M.H."/>
            <person name="Karst S.M."/>
            <person name="Dueholm M.S."/>
            <person name="Nielsen P.H."/>
            <person name="Albertsen M."/>
        </authorList>
    </citation>
    <scope>NUCLEOTIDE SEQUENCE [LARGE SCALE GENOMIC DNA]</scope>
    <source>
        <strain evidence="1">Ribe_18-Q3-R11-54_BAT3C.373</strain>
    </source>
</reference>
<proteinExistence type="predicted"/>
<organism evidence="1 2">
    <name type="scientific">Candidatus Defluviibacterium haderslevense</name>
    <dbReference type="NCBI Taxonomy" id="2981993"/>
    <lineage>
        <taxon>Bacteria</taxon>
        <taxon>Pseudomonadati</taxon>
        <taxon>Bacteroidota</taxon>
        <taxon>Saprospiria</taxon>
        <taxon>Saprospirales</taxon>
        <taxon>Saprospiraceae</taxon>
        <taxon>Candidatus Defluviibacterium</taxon>
    </lineage>
</organism>
<gene>
    <name evidence="1" type="ORF">IPO85_18785</name>
</gene>
<dbReference type="PROSITE" id="PS51257">
    <property type="entry name" value="PROKAR_LIPOPROTEIN"/>
    <property type="match status" value="1"/>
</dbReference>
<protein>
    <recommendedName>
        <fullName evidence="3">Lipoprotein</fullName>
    </recommendedName>
</protein>
<dbReference type="Proteomes" id="UP000808349">
    <property type="component" value="Unassembled WGS sequence"/>
</dbReference>